<dbReference type="EMBL" id="AFQF01003620">
    <property type="protein sequence ID" value="EGU74947.1"/>
    <property type="molecule type" value="Genomic_DNA"/>
</dbReference>
<dbReference type="AlphaFoldDB" id="F9G7A0"/>
<organism evidence="1">
    <name type="scientific">Fusarium oxysporum (strain Fo5176)</name>
    <name type="common">Fusarium vascular wilt</name>
    <dbReference type="NCBI Taxonomy" id="660025"/>
    <lineage>
        <taxon>Eukaryota</taxon>
        <taxon>Fungi</taxon>
        <taxon>Dikarya</taxon>
        <taxon>Ascomycota</taxon>
        <taxon>Pezizomycotina</taxon>
        <taxon>Sordariomycetes</taxon>
        <taxon>Hypocreomycetidae</taxon>
        <taxon>Hypocreales</taxon>
        <taxon>Nectriaceae</taxon>
        <taxon>Fusarium</taxon>
        <taxon>Fusarium oxysporum species complex</taxon>
    </lineage>
</organism>
<protein>
    <submittedName>
        <fullName evidence="1">Uncharacterized protein</fullName>
    </submittedName>
</protein>
<sequence>MNYVQSERNPLADGLTAEKCAFVEFTRMIDVHAPGFDDACMKYWYHRIMVQLPSLVFNGIIERFGKT</sequence>
<proteinExistence type="predicted"/>
<accession>F9G7A0</accession>
<gene>
    <name evidence="1" type="ORF">FOXB_14532</name>
</gene>
<name>F9G7A0_FUSOF</name>
<evidence type="ECO:0000313" key="1">
    <source>
        <dbReference type="EMBL" id="EGU74947.1"/>
    </source>
</evidence>
<comment type="caution">
    <text evidence="1">The sequence shown here is derived from an EMBL/GenBank/DDBJ whole genome shotgun (WGS) entry which is preliminary data.</text>
</comment>
<reference evidence="1" key="1">
    <citation type="journal article" date="2012" name="Mol. Plant Microbe Interact.">
        <title>A highly conserved effector in Fusarium oxysporum is required for full virulence on Arabidopsis.</title>
        <authorList>
            <person name="Thatcher L.F."/>
            <person name="Gardiner D.M."/>
            <person name="Kazan K."/>
            <person name="Manners J."/>
        </authorList>
    </citation>
    <scope>NUCLEOTIDE SEQUENCE [LARGE SCALE GENOMIC DNA]</scope>
    <source>
        <strain evidence="1">Fo5176</strain>
    </source>
</reference>